<reference evidence="5 6" key="1">
    <citation type="submission" date="2019-01" db="EMBL/GenBank/DDBJ databases">
        <title>Genome sequencing of strain DFW100M-13.</title>
        <authorList>
            <person name="Heo J."/>
            <person name="Kim S.-J."/>
            <person name="Kim J.-S."/>
            <person name="Hong S.-B."/>
            <person name="Kwon S.-W."/>
        </authorList>
    </citation>
    <scope>NUCLEOTIDE SEQUENCE [LARGE SCALE GENOMIC DNA]</scope>
    <source>
        <strain evidence="5 6">DFW100M-13</strain>
    </source>
</reference>
<evidence type="ECO:0000313" key="6">
    <source>
        <dbReference type="Proteomes" id="UP000293995"/>
    </source>
</evidence>
<keyword evidence="3" id="KW-0378">Hydrolase</keyword>
<dbReference type="GO" id="GO:0004540">
    <property type="term" value="F:RNA nuclease activity"/>
    <property type="evidence" value="ECO:0007669"/>
    <property type="project" value="InterPro"/>
</dbReference>
<protein>
    <submittedName>
        <fullName evidence="5">DUF86 domain-containing protein</fullName>
    </submittedName>
</protein>
<evidence type="ECO:0000256" key="1">
    <source>
        <dbReference type="ARBA" id="ARBA00022649"/>
    </source>
</evidence>
<evidence type="ECO:0000256" key="2">
    <source>
        <dbReference type="ARBA" id="ARBA00022722"/>
    </source>
</evidence>
<keyword evidence="1" id="KW-1277">Toxin-antitoxin system</keyword>
<evidence type="ECO:0000256" key="4">
    <source>
        <dbReference type="SAM" id="MobiDB-lite"/>
    </source>
</evidence>
<keyword evidence="2" id="KW-0540">Nuclease</keyword>
<dbReference type="Proteomes" id="UP000293995">
    <property type="component" value="Chromosome"/>
</dbReference>
<dbReference type="EMBL" id="CP035494">
    <property type="protein sequence ID" value="QAY59476.1"/>
    <property type="molecule type" value="Genomic_DNA"/>
</dbReference>
<keyword evidence="6" id="KW-1185">Reference proteome</keyword>
<dbReference type="OrthoDB" id="159782at2"/>
<proteinExistence type="predicted"/>
<name>A0A4P6ECV0_9MICO</name>
<dbReference type="Pfam" id="PF01934">
    <property type="entry name" value="HepT-like"/>
    <property type="match status" value="1"/>
</dbReference>
<sequence length="130" mass="13902">MTDDGSSEATPFRAAPRSDRAASATHHERVDEVRAAIVRLGDLTVSDLDDRSGDTMLRVEAIIIRAAALVERLPGEVRDKLAVDDVRGLTGIRNVVAHGYGQLDPEITVRVIHASLPRVLDGIDAALGEG</sequence>
<dbReference type="InterPro" id="IPR008201">
    <property type="entry name" value="HepT-like"/>
</dbReference>
<dbReference type="RefSeq" id="WP_129386867.1">
    <property type="nucleotide sequence ID" value="NZ_CP035494.1"/>
</dbReference>
<accession>A0A4P6ECV0</accession>
<evidence type="ECO:0000313" key="5">
    <source>
        <dbReference type="EMBL" id="QAY59476.1"/>
    </source>
</evidence>
<gene>
    <name evidence="5" type="ORF">ET475_05355</name>
</gene>
<feature type="compositionally biased region" description="Basic and acidic residues" evidence="4">
    <location>
        <begin position="16"/>
        <end position="28"/>
    </location>
</feature>
<dbReference type="GO" id="GO:0110001">
    <property type="term" value="C:toxin-antitoxin complex"/>
    <property type="evidence" value="ECO:0007669"/>
    <property type="project" value="InterPro"/>
</dbReference>
<dbReference type="KEGG" id="mprt:ET475_05355"/>
<dbReference type="GO" id="GO:0016787">
    <property type="term" value="F:hydrolase activity"/>
    <property type="evidence" value="ECO:0007669"/>
    <property type="project" value="UniProtKB-KW"/>
</dbReference>
<feature type="region of interest" description="Disordered" evidence="4">
    <location>
        <begin position="1"/>
        <end position="28"/>
    </location>
</feature>
<organism evidence="5 6">
    <name type="scientific">Microbacterium protaetiae</name>
    <dbReference type="NCBI Taxonomy" id="2509458"/>
    <lineage>
        <taxon>Bacteria</taxon>
        <taxon>Bacillati</taxon>
        <taxon>Actinomycetota</taxon>
        <taxon>Actinomycetes</taxon>
        <taxon>Micrococcales</taxon>
        <taxon>Microbacteriaceae</taxon>
        <taxon>Microbacterium</taxon>
    </lineage>
</organism>
<dbReference type="AlphaFoldDB" id="A0A4P6ECV0"/>
<evidence type="ECO:0000256" key="3">
    <source>
        <dbReference type="ARBA" id="ARBA00022801"/>
    </source>
</evidence>